<organism evidence="1 2">
    <name type="scientific">Actinomadura gamaensis</name>
    <dbReference type="NCBI Taxonomy" id="1763541"/>
    <lineage>
        <taxon>Bacteria</taxon>
        <taxon>Bacillati</taxon>
        <taxon>Actinomycetota</taxon>
        <taxon>Actinomycetes</taxon>
        <taxon>Streptosporangiales</taxon>
        <taxon>Thermomonosporaceae</taxon>
        <taxon>Actinomadura</taxon>
    </lineage>
</organism>
<name>A0ABV9U177_9ACTN</name>
<dbReference type="Pfam" id="PF11338">
    <property type="entry name" value="DUF3140"/>
    <property type="match status" value="1"/>
</dbReference>
<dbReference type="EMBL" id="JBHSIT010000004">
    <property type="protein sequence ID" value="MFC4909115.1"/>
    <property type="molecule type" value="Genomic_DNA"/>
</dbReference>
<dbReference type="PANTHER" id="PTHR40630:SF1">
    <property type="entry name" value="DNA-BINDING PROTEIN"/>
    <property type="match status" value="1"/>
</dbReference>
<comment type="caution">
    <text evidence="1">The sequence shown here is derived from an EMBL/GenBank/DDBJ whole genome shotgun (WGS) entry which is preliminary data.</text>
</comment>
<dbReference type="InterPro" id="IPR021487">
    <property type="entry name" value="DUF3140"/>
</dbReference>
<sequence length="120" mass="13675">MNNRRLDADTEQLWDDFHRLVNMSSEELREWLMTDASGETALPADPGSGLPELGARVVELLRKRKVDLTGGDVETMRRVVEHVEERLENHPANRATDPAWRHDLMCVGHDPLKPENALNI</sequence>
<evidence type="ECO:0000313" key="1">
    <source>
        <dbReference type="EMBL" id="MFC4909115.1"/>
    </source>
</evidence>
<evidence type="ECO:0000313" key="2">
    <source>
        <dbReference type="Proteomes" id="UP001595872"/>
    </source>
</evidence>
<protein>
    <submittedName>
        <fullName evidence="1">DUF3140 domain-containing protein</fullName>
    </submittedName>
</protein>
<keyword evidence="2" id="KW-1185">Reference proteome</keyword>
<gene>
    <name evidence="1" type="ORF">ACFPCY_17470</name>
</gene>
<dbReference type="RefSeq" id="WP_378256334.1">
    <property type="nucleotide sequence ID" value="NZ_JBHSIT010000004.1"/>
</dbReference>
<proteinExistence type="predicted"/>
<reference evidence="2" key="1">
    <citation type="journal article" date="2019" name="Int. J. Syst. Evol. Microbiol.">
        <title>The Global Catalogue of Microorganisms (GCM) 10K type strain sequencing project: providing services to taxonomists for standard genome sequencing and annotation.</title>
        <authorList>
            <consortium name="The Broad Institute Genomics Platform"/>
            <consortium name="The Broad Institute Genome Sequencing Center for Infectious Disease"/>
            <person name="Wu L."/>
            <person name="Ma J."/>
        </authorList>
    </citation>
    <scope>NUCLEOTIDE SEQUENCE [LARGE SCALE GENOMIC DNA]</scope>
    <source>
        <strain evidence="2">KLKA75</strain>
    </source>
</reference>
<accession>A0ABV9U177</accession>
<dbReference type="Proteomes" id="UP001595872">
    <property type="component" value="Unassembled WGS sequence"/>
</dbReference>
<dbReference type="PANTHER" id="PTHR40630">
    <property type="entry name" value="POSSIBLE DNA-BINDING PROTEIN"/>
    <property type="match status" value="1"/>
</dbReference>